<reference evidence="1 2" key="1">
    <citation type="submission" date="2020-09" db="EMBL/GenBank/DDBJ databases">
        <title>Genome sequencing and assembly of Pontibacter sp.</title>
        <authorList>
            <person name="Chhetri G."/>
        </authorList>
    </citation>
    <scope>NUCLEOTIDE SEQUENCE [LARGE SCALE GENOMIC DNA]</scope>
    <source>
        <strain evidence="1 2">JH31</strain>
    </source>
</reference>
<comment type="caution">
    <text evidence="1">The sequence shown here is derived from an EMBL/GenBank/DDBJ whole genome shotgun (WGS) entry which is preliminary data.</text>
</comment>
<organism evidence="1 2">
    <name type="scientific">Pontibacter aquaedesilientis</name>
    <dbReference type="NCBI Taxonomy" id="2766980"/>
    <lineage>
        <taxon>Bacteria</taxon>
        <taxon>Pseudomonadati</taxon>
        <taxon>Bacteroidota</taxon>
        <taxon>Cytophagia</taxon>
        <taxon>Cytophagales</taxon>
        <taxon>Hymenobacteraceae</taxon>
        <taxon>Pontibacter</taxon>
    </lineage>
</organism>
<evidence type="ECO:0000313" key="1">
    <source>
        <dbReference type="EMBL" id="MBD1397613.1"/>
    </source>
</evidence>
<proteinExistence type="predicted"/>
<name>A0ABR7XH75_9BACT</name>
<dbReference type="InterPro" id="IPR008928">
    <property type="entry name" value="6-hairpin_glycosidase_sf"/>
</dbReference>
<dbReference type="Gene3D" id="1.50.10.20">
    <property type="match status" value="1"/>
</dbReference>
<evidence type="ECO:0000313" key="2">
    <source>
        <dbReference type="Proteomes" id="UP000625551"/>
    </source>
</evidence>
<protein>
    <submittedName>
        <fullName evidence="1">Delta-aminolevulinic acid dehydratase</fullName>
    </submittedName>
</protein>
<dbReference type="Proteomes" id="UP000625551">
    <property type="component" value="Unassembled WGS sequence"/>
</dbReference>
<dbReference type="SUPFAM" id="SSF48208">
    <property type="entry name" value="Six-hairpin glycosidases"/>
    <property type="match status" value="1"/>
</dbReference>
<gene>
    <name evidence="1" type="ORF">H9Q13_10580</name>
</gene>
<dbReference type="EMBL" id="JACXAJ010000004">
    <property type="protein sequence ID" value="MBD1397613.1"/>
    <property type="molecule type" value="Genomic_DNA"/>
</dbReference>
<dbReference type="RefSeq" id="WP_191183770.1">
    <property type="nucleotide sequence ID" value="NZ_JACXAJ010000004.1"/>
</dbReference>
<sequence length="393" mass="45770">MSIQESFDKLFRYCNTEEFKGYDPYDGLNSKIFQAIPLLSGNRLARLAWIQAFKRFPINLRPLLGVKKEYNPKALGLFLSSYCSLYQLEPKQEYLEKIKFLSNQLLQLKSEGWSGACWGYNFDWQARAFFQPKHTPTVVATTFIGSALLDAYEICSDERLLDNARSACDFILKDLNRTHDNSGNFAFSYSPLDKSVVFNASLLGSRLLARVYSFTKEEELIKAARQSVAFCCSYQQENGSWAYGTYHFHQWIDNFHTGYNLECISDYMRFSGDFAFEAQVEKGFKYYIDTFFTEEGIPKYYSNSIYPIDVHAPAQMVITIAKLGKFTEQKALMDKVLNWTIEHMQSDKGYFYYQINKYFSSKIPYMRWAQAWMFYALSTYLVYDQNNEAGTDL</sequence>
<accession>A0ABR7XH75</accession>
<keyword evidence="2" id="KW-1185">Reference proteome</keyword>